<dbReference type="Pfam" id="PF02627">
    <property type="entry name" value="CMD"/>
    <property type="match status" value="1"/>
</dbReference>
<dbReference type="Gene3D" id="1.20.1290.10">
    <property type="entry name" value="AhpD-like"/>
    <property type="match status" value="1"/>
</dbReference>
<evidence type="ECO:0000313" key="3">
    <source>
        <dbReference type="Proteomes" id="UP000284684"/>
    </source>
</evidence>
<dbReference type="PANTHER" id="PTHR33930:SF2">
    <property type="entry name" value="BLR3452 PROTEIN"/>
    <property type="match status" value="1"/>
</dbReference>
<dbReference type="RefSeq" id="WP_123581558.1">
    <property type="nucleotide sequence ID" value="NZ_MOBI01000007.1"/>
</dbReference>
<dbReference type="EMBL" id="MOBI01000007">
    <property type="protein sequence ID" value="RON02434.1"/>
    <property type="molecule type" value="Genomic_DNA"/>
</dbReference>
<comment type="caution">
    <text evidence="2">The sequence shown here is derived from an EMBL/GenBank/DDBJ whole genome shotgun (WGS) entry which is preliminary data.</text>
</comment>
<reference evidence="2 3" key="1">
    <citation type="submission" date="2016-10" db="EMBL/GenBank/DDBJ databases">
        <title>Comparative genome analysis of multiple Pseudomonas spp. focuses on biocontrol and plant growth promoting traits.</title>
        <authorList>
            <person name="Tao X.-Y."/>
            <person name="Taylor C.G."/>
        </authorList>
    </citation>
    <scope>NUCLEOTIDE SEQUENCE [LARGE SCALE GENOMIC DNA]</scope>
    <source>
        <strain evidence="2 3">37D10</strain>
    </source>
</reference>
<protein>
    <submittedName>
        <fullName evidence="2">Alkylhydroperoxidase</fullName>
    </submittedName>
</protein>
<dbReference type="InterPro" id="IPR029032">
    <property type="entry name" value="AhpD-like"/>
</dbReference>
<dbReference type="SUPFAM" id="SSF69118">
    <property type="entry name" value="AhpD-like"/>
    <property type="match status" value="1"/>
</dbReference>
<keyword evidence="2" id="KW-0560">Oxidoreductase</keyword>
<accession>A0A423GX22</accession>
<dbReference type="AlphaFoldDB" id="A0A423GX22"/>
<evidence type="ECO:0000259" key="1">
    <source>
        <dbReference type="Pfam" id="PF02627"/>
    </source>
</evidence>
<organism evidence="2 3">
    <name type="scientific">Pseudomonas brassicacearum</name>
    <dbReference type="NCBI Taxonomy" id="930166"/>
    <lineage>
        <taxon>Bacteria</taxon>
        <taxon>Pseudomonadati</taxon>
        <taxon>Pseudomonadota</taxon>
        <taxon>Gammaproteobacteria</taxon>
        <taxon>Pseudomonadales</taxon>
        <taxon>Pseudomonadaceae</taxon>
        <taxon>Pseudomonas</taxon>
    </lineage>
</organism>
<dbReference type="GO" id="GO:0051920">
    <property type="term" value="F:peroxiredoxin activity"/>
    <property type="evidence" value="ECO:0007669"/>
    <property type="project" value="InterPro"/>
</dbReference>
<name>A0A423GX22_9PSED</name>
<keyword evidence="2" id="KW-0575">Peroxidase</keyword>
<proteinExistence type="predicted"/>
<evidence type="ECO:0000313" key="2">
    <source>
        <dbReference type="EMBL" id="RON02434.1"/>
    </source>
</evidence>
<dbReference type="PANTHER" id="PTHR33930">
    <property type="entry name" value="ALKYL HYDROPEROXIDE REDUCTASE AHPD"/>
    <property type="match status" value="1"/>
</dbReference>
<dbReference type="InterPro" id="IPR003779">
    <property type="entry name" value="CMD-like"/>
</dbReference>
<sequence length="118" mass="12611">MDNKSDHNPFTYQRLKHQYPDYFSAMEALGTAVHQAGPLDEKTVQLVQLGAAAAIRSEGAVHSHTRRALAVGATTEEIHHALIALTSTIGFPTVIAAMSWVDDVTGKGGNAMPESTVL</sequence>
<feature type="domain" description="Carboxymuconolactone decarboxylase-like" evidence="1">
    <location>
        <begin position="20"/>
        <end position="102"/>
    </location>
</feature>
<dbReference type="Proteomes" id="UP000284684">
    <property type="component" value="Unassembled WGS sequence"/>
</dbReference>
<gene>
    <name evidence="2" type="ORF">BK658_06060</name>
</gene>